<evidence type="ECO:0000313" key="1">
    <source>
        <dbReference type="EMBL" id="KKL90665.1"/>
    </source>
</evidence>
<proteinExistence type="predicted"/>
<dbReference type="AlphaFoldDB" id="A0A0F9IA17"/>
<dbReference type="InterPro" id="IPR038258">
    <property type="entry name" value="Gp4_sf"/>
</dbReference>
<gene>
    <name evidence="1" type="ORF">LCGC14_1902440</name>
</gene>
<dbReference type="EMBL" id="LAZR01019951">
    <property type="protein sequence ID" value="KKL90665.1"/>
    <property type="molecule type" value="Genomic_DNA"/>
</dbReference>
<sequence length="242" mass="27125">MATVRTVQQAINRAFGKLSLFGPGEPLPPEDNAIAKVCFQDMMGEWVNDQLMVPFTVLESFTLTAGTLSYTVGETAPVDLNTVRPEQIDSAFIREDNYDYPVNIIGEEAYNRIALKSEPWRFRPYQLWYNPTVPNGTITVWPSPSSAVDLFFSSEKPFTEPTSVTANMMAGLGYPRNYHNIIVYNLAVELAPEYGKTPADSVIVKAEKGKRDLISLNAARTLEPAVSELARSTRRDYDILYR</sequence>
<name>A0A0F9IA17_9ZZZZ</name>
<comment type="caution">
    <text evidence="1">The sequence shown here is derived from an EMBL/GenBank/DDBJ whole genome shotgun (WGS) entry which is preliminary data.</text>
</comment>
<accession>A0A0F9IA17</accession>
<reference evidence="1" key="1">
    <citation type="journal article" date="2015" name="Nature">
        <title>Complex archaea that bridge the gap between prokaryotes and eukaryotes.</title>
        <authorList>
            <person name="Spang A."/>
            <person name="Saw J.H."/>
            <person name="Jorgensen S.L."/>
            <person name="Zaremba-Niedzwiedzka K."/>
            <person name="Martijn J."/>
            <person name="Lind A.E."/>
            <person name="van Eijk R."/>
            <person name="Schleper C."/>
            <person name="Guy L."/>
            <person name="Ettema T.J."/>
        </authorList>
    </citation>
    <scope>NUCLEOTIDE SEQUENCE</scope>
</reference>
<dbReference type="Gene3D" id="1.10.3230.20">
    <property type="entry name" value="P22 tail accessory factor (Gp4)"/>
    <property type="match status" value="1"/>
</dbReference>
<organism evidence="1">
    <name type="scientific">marine sediment metagenome</name>
    <dbReference type="NCBI Taxonomy" id="412755"/>
    <lineage>
        <taxon>unclassified sequences</taxon>
        <taxon>metagenomes</taxon>
        <taxon>ecological metagenomes</taxon>
    </lineage>
</organism>
<protein>
    <submittedName>
        <fullName evidence="1">Uncharacterized protein</fullName>
    </submittedName>
</protein>